<keyword evidence="8 9" id="KW-0968">Cytoplasmic vesicle</keyword>
<feature type="domain" description="MHD" evidence="12">
    <location>
        <begin position="294"/>
        <end position="549"/>
    </location>
</feature>
<dbReference type="GO" id="GO:0006890">
    <property type="term" value="P:retrograde vesicle-mediated transport, Golgi to endoplasmic reticulum"/>
    <property type="evidence" value="ECO:0007669"/>
    <property type="project" value="UniProtKB-UniRule"/>
</dbReference>
<dbReference type="Pfam" id="PF01217">
    <property type="entry name" value="Clat_adaptor_s"/>
    <property type="match status" value="1"/>
</dbReference>
<keyword evidence="4 9" id="KW-0931">ER-Golgi transport</keyword>
<dbReference type="PANTHER" id="PTHR10121">
    <property type="entry name" value="COATOMER SUBUNIT DELTA"/>
    <property type="match status" value="1"/>
</dbReference>
<dbReference type="InterPro" id="IPR011012">
    <property type="entry name" value="Longin-like_dom_sf"/>
</dbReference>
<evidence type="ECO:0000256" key="1">
    <source>
        <dbReference type="ARBA" id="ARBA00010516"/>
    </source>
</evidence>
<evidence type="ECO:0000256" key="3">
    <source>
        <dbReference type="ARBA" id="ARBA00022490"/>
    </source>
</evidence>
<evidence type="ECO:0000256" key="4">
    <source>
        <dbReference type="ARBA" id="ARBA00022892"/>
    </source>
</evidence>
<sequence>MVVLAASITTSSGKPLLSRQFKDLTKDRVIELLSNFQNLVSSISSDHTFVEDEHVRYVYKPIDEFYIILVTNRQSNIIQDLATLNIFSQTVNATISNFDEYEIYENAFEILSSFDEIICMGYKENLSYTQVANFLAMESHEEKIQEIISRNKENEATEQRKRRAKEIARREQDRKNGIVPQDYGMDHQSRFAANTNDPSVRKAFDSYYSHASAEASQAYSGQNAHDDTLNNYYASKGQPQAQSQQQSHSQGLNVSSGGASMQKSHSKNFASSANRAPVADKSSYFGTAVPEATNNGILLSVNETINAVFNRDGSIESSELKGVFEIRVNDAALADATIKLVDSLKVDDRSYQFKTHPNIDKSLFLKEKRIALKDKAKSFPHNDQSLGVLRWRKVGAANDSQLVPLEMSTWVSANSDSSSFDVTLEFEVNQDMGDMNVENLGFIVPVPTQSVRINEDSNEFGASIVDINDEVGIVIKLASALEAGQQGSVSFTIEADMEDALFPINTHFTVSNSSLSGVNVDSVVKTSDNAEAYPFDIVRTIATDEYNIV</sequence>
<dbReference type="InterPro" id="IPR028565">
    <property type="entry name" value="MHD"/>
</dbReference>
<dbReference type="FunFam" id="3.30.450.60:FF:000020">
    <property type="entry name" value="Coatomer subunit delta"/>
    <property type="match status" value="1"/>
</dbReference>
<feature type="compositionally biased region" description="Low complexity" evidence="11">
    <location>
        <begin position="238"/>
        <end position="250"/>
    </location>
</feature>
<evidence type="ECO:0000256" key="9">
    <source>
        <dbReference type="RuleBase" id="RU364018"/>
    </source>
</evidence>
<dbReference type="GO" id="GO:0051645">
    <property type="term" value="P:Golgi localization"/>
    <property type="evidence" value="ECO:0007669"/>
    <property type="project" value="TreeGrafter"/>
</dbReference>
<evidence type="ECO:0000256" key="10">
    <source>
        <dbReference type="RuleBase" id="RU366052"/>
    </source>
</evidence>
<evidence type="ECO:0000256" key="7">
    <source>
        <dbReference type="ARBA" id="ARBA00023136"/>
    </source>
</evidence>
<dbReference type="SUPFAM" id="SSF64356">
    <property type="entry name" value="SNARE-like"/>
    <property type="match status" value="1"/>
</dbReference>
<dbReference type="PROSITE" id="PS51072">
    <property type="entry name" value="MHD"/>
    <property type="match status" value="1"/>
</dbReference>
<dbReference type="GO" id="GO:0015031">
    <property type="term" value="P:protein transport"/>
    <property type="evidence" value="ECO:0007669"/>
    <property type="project" value="UniProtKB-KW"/>
</dbReference>
<dbReference type="Pfam" id="PF00928">
    <property type="entry name" value="Adap_comp_sub"/>
    <property type="match status" value="1"/>
</dbReference>
<reference evidence="13 14" key="1">
    <citation type="journal article" date="2023" name="Elife">
        <title>Identification of key yeast species and microbe-microbe interactions impacting larval growth of Drosophila in the wild.</title>
        <authorList>
            <person name="Mure A."/>
            <person name="Sugiura Y."/>
            <person name="Maeda R."/>
            <person name="Honda K."/>
            <person name="Sakurai N."/>
            <person name="Takahashi Y."/>
            <person name="Watada M."/>
            <person name="Katoh T."/>
            <person name="Gotoh A."/>
            <person name="Gotoh Y."/>
            <person name="Taniguchi I."/>
            <person name="Nakamura K."/>
            <person name="Hayashi T."/>
            <person name="Katayama T."/>
            <person name="Uemura T."/>
            <person name="Hattori Y."/>
        </authorList>
    </citation>
    <scope>NUCLEOTIDE SEQUENCE [LARGE SCALE GENOMIC DNA]</scope>
    <source>
        <strain evidence="13 14">KH-74</strain>
    </source>
</reference>
<dbReference type="Gene3D" id="2.60.40.1170">
    <property type="entry name" value="Mu homology domain, subdomain B"/>
    <property type="match status" value="2"/>
</dbReference>
<dbReference type="Gene3D" id="3.30.450.60">
    <property type="match status" value="1"/>
</dbReference>
<protein>
    <recommendedName>
        <fullName evidence="9">Coatomer subunit delta</fullName>
    </recommendedName>
</protein>
<comment type="similarity">
    <text evidence="1 9">Belongs to the adaptor complexes medium subunit family. Delta-COP subfamily.</text>
</comment>
<comment type="function">
    <text evidence="9">The coatomer is a cytosolic protein complex that binds to dilysine motifs and reversibly associates with Golgi non-clathrin-coated vesicles, which further mediate biosynthetic protein transport from the ER, via the Golgi up to the trans Golgi network. Coatomer complex is required for budding from Golgi membranes, and is essential for the retrograde Golgi-to-ER transport of dilysine-tagged proteins.</text>
</comment>
<keyword evidence="7 9" id="KW-0472">Membrane</keyword>
<keyword evidence="5 9" id="KW-0653">Protein transport</keyword>
<dbReference type="CDD" id="cd14830">
    <property type="entry name" value="Delta_COP_N"/>
    <property type="match status" value="1"/>
</dbReference>
<evidence type="ECO:0000256" key="6">
    <source>
        <dbReference type="ARBA" id="ARBA00023034"/>
    </source>
</evidence>
<evidence type="ECO:0000256" key="11">
    <source>
        <dbReference type="SAM" id="MobiDB-lite"/>
    </source>
</evidence>
<accession>A0AAV5RZJ1</accession>
<gene>
    <name evidence="13" type="ORF">DAKH74_036560</name>
</gene>
<keyword evidence="3 9" id="KW-0963">Cytoplasm</keyword>
<feature type="compositionally biased region" description="Basic and acidic residues" evidence="11">
    <location>
        <begin position="148"/>
        <end position="176"/>
    </location>
</feature>
<keyword evidence="14" id="KW-1185">Reference proteome</keyword>
<feature type="compositionally biased region" description="Polar residues" evidence="11">
    <location>
        <begin position="218"/>
        <end position="233"/>
    </location>
</feature>
<dbReference type="InterPro" id="IPR036168">
    <property type="entry name" value="AP2_Mu_C_sf"/>
</dbReference>
<dbReference type="SUPFAM" id="SSF49447">
    <property type="entry name" value="Second domain of Mu2 adaptin subunit (ap50) of ap2 adaptor"/>
    <property type="match status" value="1"/>
</dbReference>
<evidence type="ECO:0000256" key="8">
    <source>
        <dbReference type="ARBA" id="ARBA00023329"/>
    </source>
</evidence>
<evidence type="ECO:0000313" key="13">
    <source>
        <dbReference type="EMBL" id="GMM57040.1"/>
    </source>
</evidence>
<feature type="region of interest" description="Disordered" evidence="11">
    <location>
        <begin position="218"/>
        <end position="274"/>
    </location>
</feature>
<dbReference type="CDD" id="cd09254">
    <property type="entry name" value="AP_delta-COPI_MHD"/>
    <property type="match status" value="1"/>
</dbReference>
<proteinExistence type="inferred from homology"/>
<dbReference type="EMBL" id="BTGD01000011">
    <property type="protein sequence ID" value="GMM57040.1"/>
    <property type="molecule type" value="Genomic_DNA"/>
</dbReference>
<comment type="subcellular location">
    <subcellularLocation>
        <location evidence="9 10">Cytoplasm</location>
    </subcellularLocation>
    <subcellularLocation>
        <location evidence="9 10">Cytoplasmic vesicle</location>
        <location evidence="9 10">COPI-coated vesicle membrane</location>
        <topology evidence="9 10">Peripheral membrane protein</topology>
        <orientation evidence="9 10">Cytoplasmic side</orientation>
    </subcellularLocation>
    <subcellularLocation>
        <location evidence="9 10">Golgi apparatus membrane</location>
        <topology evidence="9 10">Peripheral membrane protein</topology>
        <orientation evidence="9 10">Cytoplasmic side</orientation>
    </subcellularLocation>
</comment>
<comment type="subunit">
    <text evidence="9">Oligomeric complex that consists of at least the alpha, beta, beta', gamma, delta, epsilon and zeta subunits.</text>
</comment>
<comment type="caution">
    <text evidence="13">The sequence shown here is derived from an EMBL/GenBank/DDBJ whole genome shotgun (WGS) entry which is preliminary data.</text>
</comment>
<dbReference type="InterPro" id="IPR022775">
    <property type="entry name" value="AP_mu_sigma_su"/>
</dbReference>
<feature type="compositionally biased region" description="Polar residues" evidence="11">
    <location>
        <begin position="251"/>
        <end position="274"/>
    </location>
</feature>
<keyword evidence="6 9" id="KW-0333">Golgi apparatus</keyword>
<feature type="region of interest" description="Disordered" evidence="11">
    <location>
        <begin position="148"/>
        <end position="196"/>
    </location>
</feature>
<dbReference type="GO" id="GO:0000139">
    <property type="term" value="C:Golgi membrane"/>
    <property type="evidence" value="ECO:0007669"/>
    <property type="project" value="UniProtKB-SubCell"/>
</dbReference>
<evidence type="ECO:0000259" key="12">
    <source>
        <dbReference type="PROSITE" id="PS51072"/>
    </source>
</evidence>
<dbReference type="PANTHER" id="PTHR10121:SF0">
    <property type="entry name" value="COATOMER SUBUNIT DELTA"/>
    <property type="match status" value="1"/>
</dbReference>
<keyword evidence="2 9" id="KW-0813">Transport</keyword>
<evidence type="ECO:0000256" key="5">
    <source>
        <dbReference type="ARBA" id="ARBA00022927"/>
    </source>
</evidence>
<dbReference type="Proteomes" id="UP001377567">
    <property type="component" value="Unassembled WGS sequence"/>
</dbReference>
<dbReference type="GO" id="GO:0006888">
    <property type="term" value="P:endoplasmic reticulum to Golgi vesicle-mediated transport"/>
    <property type="evidence" value="ECO:0007669"/>
    <property type="project" value="TreeGrafter"/>
</dbReference>
<organism evidence="13 14">
    <name type="scientific">Maudiozyma humilis</name>
    <name type="common">Sour dough yeast</name>
    <name type="synonym">Kazachstania humilis</name>
    <dbReference type="NCBI Taxonomy" id="51915"/>
    <lineage>
        <taxon>Eukaryota</taxon>
        <taxon>Fungi</taxon>
        <taxon>Dikarya</taxon>
        <taxon>Ascomycota</taxon>
        <taxon>Saccharomycotina</taxon>
        <taxon>Saccharomycetes</taxon>
        <taxon>Saccharomycetales</taxon>
        <taxon>Saccharomycetaceae</taxon>
        <taxon>Maudiozyma</taxon>
    </lineage>
</organism>
<dbReference type="GO" id="GO:0030126">
    <property type="term" value="C:COPI vesicle coat"/>
    <property type="evidence" value="ECO:0007669"/>
    <property type="project" value="UniProtKB-UniRule"/>
</dbReference>
<dbReference type="InterPro" id="IPR027059">
    <property type="entry name" value="Coatomer_dsu"/>
</dbReference>
<evidence type="ECO:0000313" key="14">
    <source>
        <dbReference type="Proteomes" id="UP001377567"/>
    </source>
</evidence>
<name>A0AAV5RZJ1_MAUHU</name>
<evidence type="ECO:0000256" key="2">
    <source>
        <dbReference type="ARBA" id="ARBA00022448"/>
    </source>
</evidence>
<dbReference type="AlphaFoldDB" id="A0AAV5RZJ1"/>